<evidence type="ECO:0000313" key="3">
    <source>
        <dbReference type="EMBL" id="REG20413.1"/>
    </source>
</evidence>
<sequence>MRMMEMVWTDEFLDRKRTECDPEADEAVRNLSQHEVTLANELMTHLILNEQPVPEALPPSLRRFLNDTRALPSWAQKSLILEGQAFFNRCAPQMLLALFCASLPSCYAASKGVKVLHTTGRMGRERGTKARNRLSTELLTSHPEGLLSRLARRFLARFKGSADSSSEPGLPTNLYRRILETAQMVVDVMAPDQGPGKPAGLEPGGRGIRSAQKVRLMHAVVRNLIAQKGQWDPALGQPINQEDMAATMLAFSVVTLRALPKLGYTPSPHEKHAYYHAWRVVGHIMGIDGELLPERYEDGERLFDKIAQRHFHWSQEGQEMTQALLSLMDHVTPGNLFDDLGEVLIHHLVGPSTARAAGVPDTYDLKSILVMGPLIGLGWATDQMDEQSLFSESLCGLLGRKLMEGIVWAGRGKNRVPFRLPDQLRQTWGLHGWEKAPERPDEQATA</sequence>
<dbReference type="Proteomes" id="UP000256345">
    <property type="component" value="Unassembled WGS sequence"/>
</dbReference>
<dbReference type="AlphaFoldDB" id="A0AAC8Q091"/>
<name>A0AAC8Q091_9BACT</name>
<evidence type="ECO:0000313" key="5">
    <source>
        <dbReference type="Proteomes" id="UP000256345"/>
    </source>
</evidence>
<protein>
    <submittedName>
        <fullName evidence="3">Uncharacterized protein DUF2236</fullName>
    </submittedName>
</protein>
<dbReference type="Pfam" id="PF09995">
    <property type="entry name" value="MPAB_Lcp_cat"/>
    <property type="match status" value="1"/>
</dbReference>
<evidence type="ECO:0000313" key="2">
    <source>
        <dbReference type="EMBL" id="AKI98488.1"/>
    </source>
</evidence>
<dbReference type="PANTHER" id="PTHR37539">
    <property type="entry name" value="SECRETED PROTEIN-RELATED"/>
    <property type="match status" value="1"/>
</dbReference>
<dbReference type="InterPro" id="IPR018713">
    <property type="entry name" value="MPAB/Lcp_cat_dom"/>
</dbReference>
<reference evidence="3 5" key="2">
    <citation type="submission" date="2018-08" db="EMBL/GenBank/DDBJ databases">
        <title>Genomic Encyclopedia of Archaeal and Bacterial Type Strains, Phase II (KMG-II): from individual species to whole genera.</title>
        <authorList>
            <person name="Goeker M."/>
        </authorList>
    </citation>
    <scope>NUCLEOTIDE SEQUENCE [LARGE SCALE GENOMIC DNA]</scope>
    <source>
        <strain evidence="3 5">DSM 2261</strain>
    </source>
</reference>
<proteinExistence type="predicted"/>
<accession>A0AAC8Q091</accession>
<evidence type="ECO:0000259" key="1">
    <source>
        <dbReference type="Pfam" id="PF09995"/>
    </source>
</evidence>
<gene>
    <name evidence="2" type="ORF">AA314_00115</name>
    <name evidence="3" type="ORF">ATI61_122113</name>
</gene>
<dbReference type="KEGG" id="age:AA314_00115"/>
<dbReference type="InterPro" id="IPR037473">
    <property type="entry name" value="Lcp-like"/>
</dbReference>
<evidence type="ECO:0000313" key="4">
    <source>
        <dbReference type="Proteomes" id="UP000035579"/>
    </source>
</evidence>
<organism evidence="2 4">
    <name type="scientific">Archangium gephyra</name>
    <dbReference type="NCBI Taxonomy" id="48"/>
    <lineage>
        <taxon>Bacteria</taxon>
        <taxon>Pseudomonadati</taxon>
        <taxon>Myxococcota</taxon>
        <taxon>Myxococcia</taxon>
        <taxon>Myxococcales</taxon>
        <taxon>Cystobacterineae</taxon>
        <taxon>Archangiaceae</taxon>
        <taxon>Archangium</taxon>
    </lineage>
</organism>
<dbReference type="EMBL" id="CP011509">
    <property type="protein sequence ID" value="AKI98488.1"/>
    <property type="molecule type" value="Genomic_DNA"/>
</dbReference>
<feature type="domain" description="ER-bound oxygenase mpaB/mpaB'/Rubber oxygenase catalytic" evidence="1">
    <location>
        <begin position="172"/>
        <end position="361"/>
    </location>
</feature>
<dbReference type="EMBL" id="QUMU01000022">
    <property type="protein sequence ID" value="REG20413.1"/>
    <property type="molecule type" value="Genomic_DNA"/>
</dbReference>
<keyword evidence="5" id="KW-1185">Reference proteome</keyword>
<reference evidence="2 4" key="1">
    <citation type="submission" date="2015-05" db="EMBL/GenBank/DDBJ databases">
        <title>Genome assembly of Archangium gephyra DSM 2261.</title>
        <authorList>
            <person name="Sharma G."/>
            <person name="Subramanian S."/>
        </authorList>
    </citation>
    <scope>NUCLEOTIDE SEQUENCE [LARGE SCALE GENOMIC DNA]</scope>
    <source>
        <strain evidence="2 4">DSM 2261</strain>
    </source>
</reference>
<dbReference type="GO" id="GO:0016491">
    <property type="term" value="F:oxidoreductase activity"/>
    <property type="evidence" value="ECO:0007669"/>
    <property type="project" value="InterPro"/>
</dbReference>
<dbReference type="PANTHER" id="PTHR37539:SF1">
    <property type="entry name" value="ER-BOUND OXYGENASE MPAB_MPAB'_RUBBER OXYGENASE CATALYTIC DOMAIN-CONTAINING PROTEIN"/>
    <property type="match status" value="1"/>
</dbReference>
<dbReference type="Proteomes" id="UP000035579">
    <property type="component" value="Chromosome"/>
</dbReference>